<proteinExistence type="predicted"/>
<dbReference type="AlphaFoldDB" id="A0A0F0LYJ2"/>
<protein>
    <recommendedName>
        <fullName evidence="3">DNA-binding protein</fullName>
    </recommendedName>
</protein>
<dbReference type="SUPFAM" id="SSF46955">
    <property type="entry name" value="Putative DNA-binding domain"/>
    <property type="match status" value="1"/>
</dbReference>
<dbReference type="InterPro" id="IPR009061">
    <property type="entry name" value="DNA-bd_dom_put_sf"/>
</dbReference>
<accession>A0A0F0LYJ2</accession>
<evidence type="ECO:0000313" key="1">
    <source>
        <dbReference type="EMBL" id="KJL39015.1"/>
    </source>
</evidence>
<name>A0A0F0LYJ2_9MICO</name>
<keyword evidence="2" id="KW-1185">Reference proteome</keyword>
<reference evidence="1 2" key="1">
    <citation type="submission" date="2015-02" db="EMBL/GenBank/DDBJ databases">
        <title>Draft genome sequences of ten Microbacterium spp. with emphasis on heavy metal contaminated environments.</title>
        <authorList>
            <person name="Corretto E."/>
        </authorList>
    </citation>
    <scope>NUCLEOTIDE SEQUENCE [LARGE SCALE GENOMIC DNA]</scope>
    <source>
        <strain evidence="1 2">DSM 18659</strain>
    </source>
</reference>
<dbReference type="STRING" id="400772.RR49_00589"/>
<dbReference type="PATRIC" id="fig|400772.4.peg.623"/>
<dbReference type="Proteomes" id="UP000033451">
    <property type="component" value="Unassembled WGS sequence"/>
</dbReference>
<organism evidence="1 2">
    <name type="scientific">Microbacterium ginsengisoli</name>
    <dbReference type="NCBI Taxonomy" id="400772"/>
    <lineage>
        <taxon>Bacteria</taxon>
        <taxon>Bacillati</taxon>
        <taxon>Actinomycetota</taxon>
        <taxon>Actinomycetes</taxon>
        <taxon>Micrococcales</taxon>
        <taxon>Microbacteriaceae</taxon>
        <taxon>Microbacterium</taxon>
    </lineage>
</organism>
<dbReference type="EMBL" id="JYIY01000059">
    <property type="protein sequence ID" value="KJL39015.1"/>
    <property type="molecule type" value="Genomic_DNA"/>
</dbReference>
<comment type="caution">
    <text evidence="1">The sequence shown here is derived from an EMBL/GenBank/DDBJ whole genome shotgun (WGS) entry which is preliminary data.</text>
</comment>
<sequence length="114" mass="12559">MVSMGGVAAAAVREPVRLLDSWPSYGVRWRSTGGAAYLIGMSDARPRLWTPQELAEYTGIPIRTLADWRTERARSRGLGLPFVALSSHNVRYRDEDVEAFIAGRIVAPTDRAGD</sequence>
<evidence type="ECO:0008006" key="3">
    <source>
        <dbReference type="Google" id="ProtNLM"/>
    </source>
</evidence>
<evidence type="ECO:0000313" key="2">
    <source>
        <dbReference type="Proteomes" id="UP000033451"/>
    </source>
</evidence>
<gene>
    <name evidence="1" type="ORF">RR49_00589</name>
</gene>